<keyword evidence="2" id="KW-1185">Reference proteome</keyword>
<reference evidence="1 2" key="1">
    <citation type="journal article" date="2024" name="Nat. Commun.">
        <title>Phylogenomics reveals the evolutionary origins of lichenization in chlorophyte algae.</title>
        <authorList>
            <person name="Puginier C."/>
            <person name="Libourel C."/>
            <person name="Otte J."/>
            <person name="Skaloud P."/>
            <person name="Haon M."/>
            <person name="Grisel S."/>
            <person name="Petersen M."/>
            <person name="Berrin J.G."/>
            <person name="Delaux P.M."/>
            <person name="Dal Grande F."/>
            <person name="Keller J."/>
        </authorList>
    </citation>
    <scope>NUCLEOTIDE SEQUENCE [LARGE SCALE GENOMIC DNA]</scope>
    <source>
        <strain evidence="1 2">SAG 2036</strain>
    </source>
</reference>
<dbReference type="EMBL" id="JALJOQ010000068">
    <property type="protein sequence ID" value="KAK9802718.1"/>
    <property type="molecule type" value="Genomic_DNA"/>
</dbReference>
<evidence type="ECO:0000313" key="2">
    <source>
        <dbReference type="Proteomes" id="UP001465755"/>
    </source>
</evidence>
<gene>
    <name evidence="1" type="ORF">WJX73_000238</name>
</gene>
<organism evidence="1 2">
    <name type="scientific">Symbiochloris irregularis</name>
    <dbReference type="NCBI Taxonomy" id="706552"/>
    <lineage>
        <taxon>Eukaryota</taxon>
        <taxon>Viridiplantae</taxon>
        <taxon>Chlorophyta</taxon>
        <taxon>core chlorophytes</taxon>
        <taxon>Trebouxiophyceae</taxon>
        <taxon>Trebouxiales</taxon>
        <taxon>Trebouxiaceae</taxon>
        <taxon>Symbiochloris</taxon>
    </lineage>
</organism>
<evidence type="ECO:0000313" key="1">
    <source>
        <dbReference type="EMBL" id="KAK9802718.1"/>
    </source>
</evidence>
<comment type="caution">
    <text evidence="1">The sequence shown here is derived from an EMBL/GenBank/DDBJ whole genome shotgun (WGS) entry which is preliminary data.</text>
</comment>
<accession>A0AAW1P2C8</accession>
<name>A0AAW1P2C8_9CHLO</name>
<dbReference type="AlphaFoldDB" id="A0AAW1P2C8"/>
<dbReference type="Proteomes" id="UP001465755">
    <property type="component" value="Unassembled WGS sequence"/>
</dbReference>
<sequence>MRQGRHSRDLVREVLAEADLAKGSDMKAYNNRLGKLETERGPVIENLLAIACEKMKTGPLHPSQTCTPPAQLLWLMAGLPRGHRSELSFCGQQAASAAGRHGAAPPLASGYLEIWGRFGQNLWEGGPLLAPVWRASKASADAWAQDPNAASLAELIAAVAAMRKTFDACCPRNRQQIQGSKSFAMGIMTSQCGEIKASATKVPQARAQLRLRLGTGFVAGWDSSARLETLAQHVVGQAAREPLRLHSSAQEGKFGRMGASSLCSGCSA</sequence>
<protein>
    <submittedName>
        <fullName evidence="1">Uncharacterized protein</fullName>
    </submittedName>
</protein>
<proteinExistence type="predicted"/>